<dbReference type="Proteomes" id="UP000287651">
    <property type="component" value="Unassembled WGS sequence"/>
</dbReference>
<feature type="compositionally biased region" description="Pro residues" evidence="1">
    <location>
        <begin position="86"/>
        <end position="97"/>
    </location>
</feature>
<evidence type="ECO:0000313" key="3">
    <source>
        <dbReference type="Proteomes" id="UP000287651"/>
    </source>
</evidence>
<comment type="caution">
    <text evidence="2">The sequence shown here is derived from an EMBL/GenBank/DDBJ whole genome shotgun (WGS) entry which is preliminary data.</text>
</comment>
<gene>
    <name evidence="2" type="ORF">B296_00025888</name>
</gene>
<feature type="compositionally biased region" description="Low complexity" evidence="1">
    <location>
        <begin position="98"/>
        <end position="108"/>
    </location>
</feature>
<feature type="region of interest" description="Disordered" evidence="1">
    <location>
        <begin position="1"/>
        <end position="60"/>
    </location>
</feature>
<name>A0A427A777_ENSVE</name>
<reference evidence="2 3" key="1">
    <citation type="journal article" date="2014" name="Agronomy (Basel)">
        <title>A Draft Genome Sequence for Ensete ventricosum, the Drought-Tolerant Tree Against Hunger.</title>
        <authorList>
            <person name="Harrison J."/>
            <person name="Moore K.A."/>
            <person name="Paszkiewicz K."/>
            <person name="Jones T."/>
            <person name="Grant M."/>
            <person name="Ambacheew D."/>
            <person name="Muzemil S."/>
            <person name="Studholme D.J."/>
        </authorList>
    </citation>
    <scope>NUCLEOTIDE SEQUENCE [LARGE SCALE GENOMIC DNA]</scope>
</reference>
<dbReference type="AlphaFoldDB" id="A0A427A777"/>
<feature type="region of interest" description="Disordered" evidence="1">
    <location>
        <begin position="79"/>
        <end position="108"/>
    </location>
</feature>
<feature type="compositionally biased region" description="Basic and acidic residues" evidence="1">
    <location>
        <begin position="26"/>
        <end position="42"/>
    </location>
</feature>
<accession>A0A427A777</accession>
<organism evidence="2 3">
    <name type="scientific">Ensete ventricosum</name>
    <name type="common">Abyssinian banana</name>
    <name type="synonym">Musa ensete</name>
    <dbReference type="NCBI Taxonomy" id="4639"/>
    <lineage>
        <taxon>Eukaryota</taxon>
        <taxon>Viridiplantae</taxon>
        <taxon>Streptophyta</taxon>
        <taxon>Embryophyta</taxon>
        <taxon>Tracheophyta</taxon>
        <taxon>Spermatophyta</taxon>
        <taxon>Magnoliopsida</taxon>
        <taxon>Liliopsida</taxon>
        <taxon>Zingiberales</taxon>
        <taxon>Musaceae</taxon>
        <taxon>Ensete</taxon>
    </lineage>
</organism>
<sequence>MYGEFHLPYPEVAVGDGGGGRRGRRKGEAESGLKHRAIEASIRHVSSLPEPRGTPSPPRALPNLPYHVAWRSADSLKTALLSSPETSPPPYMSPRPPLSLLARLRSQV</sequence>
<evidence type="ECO:0000256" key="1">
    <source>
        <dbReference type="SAM" id="MobiDB-lite"/>
    </source>
</evidence>
<proteinExistence type="predicted"/>
<protein>
    <submittedName>
        <fullName evidence="2">Uncharacterized protein</fullName>
    </submittedName>
</protein>
<evidence type="ECO:0000313" key="2">
    <source>
        <dbReference type="EMBL" id="RRT72095.1"/>
    </source>
</evidence>
<dbReference type="EMBL" id="AMZH03003512">
    <property type="protein sequence ID" value="RRT72095.1"/>
    <property type="molecule type" value="Genomic_DNA"/>
</dbReference>